<dbReference type="Proteomes" id="UP000554482">
    <property type="component" value="Unassembled WGS sequence"/>
</dbReference>
<sequence length="115" mass="13564">DDDTNYDIDLIDGLANKRLRNYNIPEVDKLKAEFYIILLPQHFYQLPTQYLIINQLTNGRYRSKDDLGKRLDEALHVERDANKEGEVLMFMCYAKYLKGREMFIVGTAHNLKYTS</sequence>
<evidence type="ECO:0000313" key="5">
    <source>
        <dbReference type="Proteomes" id="UP000554482"/>
    </source>
</evidence>
<comment type="caution">
    <text evidence="4">The sequence shown here is derived from an EMBL/GenBank/DDBJ whole genome shotgun (WGS) entry which is preliminary data.</text>
</comment>
<dbReference type="EMBL" id="JABWDY010017735">
    <property type="protein sequence ID" value="KAF5195161.1"/>
    <property type="molecule type" value="Genomic_DNA"/>
</dbReference>
<name>A0A7J6WCU7_THATH</name>
<comment type="pathway">
    <text evidence="2">Protein modification.</text>
</comment>
<reference evidence="4 5" key="1">
    <citation type="submission" date="2020-06" db="EMBL/GenBank/DDBJ databases">
        <title>Transcriptomic and genomic resources for Thalictrum thalictroides and T. hernandezii: Facilitating candidate gene discovery in an emerging model plant lineage.</title>
        <authorList>
            <person name="Arias T."/>
            <person name="Riano-Pachon D.M."/>
            <person name="Di Stilio V.S."/>
        </authorList>
    </citation>
    <scope>NUCLEOTIDE SEQUENCE [LARGE SCALE GENOMIC DNA]</scope>
    <source>
        <strain evidence="5">cv. WT478/WT964</strain>
        <tissue evidence="4">Leaves</tissue>
    </source>
</reference>
<keyword evidence="5" id="KW-1185">Reference proteome</keyword>
<gene>
    <name evidence="4" type="ORF">FRX31_015252</name>
</gene>
<evidence type="ECO:0000313" key="4">
    <source>
        <dbReference type="EMBL" id="KAF5195161.1"/>
    </source>
</evidence>
<feature type="non-terminal residue" evidence="4">
    <location>
        <position position="1"/>
    </location>
</feature>
<evidence type="ECO:0000256" key="2">
    <source>
        <dbReference type="ARBA" id="ARBA00043952"/>
    </source>
</evidence>
<dbReference type="Pfam" id="PF10585">
    <property type="entry name" value="UBA_E1_SCCH"/>
    <property type="match status" value="1"/>
</dbReference>
<evidence type="ECO:0000259" key="3">
    <source>
        <dbReference type="Pfam" id="PF10585"/>
    </source>
</evidence>
<protein>
    <recommendedName>
        <fullName evidence="3">Ubiquitin-activating enzyme SCCH domain-containing protein</fullName>
    </recommendedName>
</protein>
<evidence type="ECO:0000256" key="1">
    <source>
        <dbReference type="ARBA" id="ARBA00005673"/>
    </source>
</evidence>
<accession>A0A7J6WCU7</accession>
<feature type="domain" description="Ubiquitin-activating enzyme SCCH" evidence="3">
    <location>
        <begin position="1"/>
        <end position="32"/>
    </location>
</feature>
<dbReference type="AlphaFoldDB" id="A0A7J6WCU7"/>
<proteinExistence type="inferred from homology"/>
<comment type="similarity">
    <text evidence="1">Belongs to the ubiquitin-activating E1 family.</text>
</comment>
<dbReference type="InterPro" id="IPR019572">
    <property type="entry name" value="UBA_E1_SCCH"/>
</dbReference>
<organism evidence="4 5">
    <name type="scientific">Thalictrum thalictroides</name>
    <name type="common">Rue-anemone</name>
    <name type="synonym">Anemone thalictroides</name>
    <dbReference type="NCBI Taxonomy" id="46969"/>
    <lineage>
        <taxon>Eukaryota</taxon>
        <taxon>Viridiplantae</taxon>
        <taxon>Streptophyta</taxon>
        <taxon>Embryophyta</taxon>
        <taxon>Tracheophyta</taxon>
        <taxon>Spermatophyta</taxon>
        <taxon>Magnoliopsida</taxon>
        <taxon>Ranunculales</taxon>
        <taxon>Ranunculaceae</taxon>
        <taxon>Thalictroideae</taxon>
        <taxon>Thalictrum</taxon>
    </lineage>
</organism>